<dbReference type="EMBL" id="AFRT01001861">
    <property type="protein sequence ID" value="ELU39240.1"/>
    <property type="molecule type" value="Genomic_DNA"/>
</dbReference>
<name>L8WMR3_THACA</name>
<reference evidence="2 3" key="1">
    <citation type="journal article" date="2013" name="Nat. Commun.">
        <title>The evolution and pathogenic mechanisms of the rice sheath blight pathogen.</title>
        <authorList>
            <person name="Zheng A."/>
            <person name="Lin R."/>
            <person name="Xu L."/>
            <person name="Qin P."/>
            <person name="Tang C."/>
            <person name="Ai P."/>
            <person name="Zhang D."/>
            <person name="Liu Y."/>
            <person name="Sun Z."/>
            <person name="Feng H."/>
            <person name="Wang Y."/>
            <person name="Chen Y."/>
            <person name="Liang X."/>
            <person name="Fu R."/>
            <person name="Li Q."/>
            <person name="Zhang J."/>
            <person name="Yu X."/>
            <person name="Xie Z."/>
            <person name="Ding L."/>
            <person name="Guan P."/>
            <person name="Tang J."/>
            <person name="Liang Y."/>
            <person name="Wang S."/>
            <person name="Deng Q."/>
            <person name="Li S."/>
            <person name="Zhu J."/>
            <person name="Wang L."/>
            <person name="Liu H."/>
            <person name="Li P."/>
        </authorList>
    </citation>
    <scope>NUCLEOTIDE SEQUENCE [LARGE SCALE GENOMIC DNA]</scope>
    <source>
        <strain evidence="3">AG-1 IA</strain>
    </source>
</reference>
<gene>
    <name evidence="2" type="ORF">AG1IA_06730</name>
</gene>
<dbReference type="AlphaFoldDB" id="L8WMR3"/>
<organism evidence="2 3">
    <name type="scientific">Thanatephorus cucumeris (strain AG1-IA)</name>
    <name type="common">Rice sheath blight fungus</name>
    <name type="synonym">Rhizoctonia solani</name>
    <dbReference type="NCBI Taxonomy" id="983506"/>
    <lineage>
        <taxon>Eukaryota</taxon>
        <taxon>Fungi</taxon>
        <taxon>Dikarya</taxon>
        <taxon>Basidiomycota</taxon>
        <taxon>Agaricomycotina</taxon>
        <taxon>Agaricomycetes</taxon>
        <taxon>Cantharellales</taxon>
        <taxon>Ceratobasidiaceae</taxon>
        <taxon>Rhizoctonia</taxon>
        <taxon>Rhizoctonia solani AG-1</taxon>
    </lineage>
</organism>
<evidence type="ECO:0000313" key="3">
    <source>
        <dbReference type="Proteomes" id="UP000011668"/>
    </source>
</evidence>
<protein>
    <submittedName>
        <fullName evidence="2">Uncharacterized protein</fullName>
    </submittedName>
</protein>
<proteinExistence type="predicted"/>
<evidence type="ECO:0000256" key="1">
    <source>
        <dbReference type="SAM" id="MobiDB-lite"/>
    </source>
</evidence>
<dbReference type="Proteomes" id="UP000011668">
    <property type="component" value="Unassembled WGS sequence"/>
</dbReference>
<feature type="region of interest" description="Disordered" evidence="1">
    <location>
        <begin position="1"/>
        <end position="36"/>
    </location>
</feature>
<dbReference type="HOGENOM" id="CLU_1687908_0_0_1"/>
<keyword evidence="3" id="KW-1185">Reference proteome</keyword>
<comment type="caution">
    <text evidence="2">The sequence shown here is derived from an EMBL/GenBank/DDBJ whole genome shotgun (WGS) entry which is preliminary data.</text>
</comment>
<sequence>MRSTTVYLGPKHRQGDPRNARAALNRGSTRDATESSAHLKVSNFRCQCTPQVQCIERSKRTSQSTGRLFEWFCAARRVRFVPRGNASIRSGEPNTKHEPRHPLAHGNATIIFDRIAKLVTQGATPVVMVAFACISIQQAMIRIFTSTSDAIENAQA</sequence>
<accession>L8WMR3</accession>
<evidence type="ECO:0000313" key="2">
    <source>
        <dbReference type="EMBL" id="ELU39240.1"/>
    </source>
</evidence>